<feature type="domain" description="HAT C-terminal dimerisation" evidence="2">
    <location>
        <begin position="470"/>
        <end position="520"/>
    </location>
</feature>
<dbReference type="PANTHER" id="PTHR45749">
    <property type="match status" value="1"/>
</dbReference>
<dbReference type="Pfam" id="PF05699">
    <property type="entry name" value="Dimer_Tnp_hAT"/>
    <property type="match status" value="1"/>
</dbReference>
<feature type="region of interest" description="Disordered" evidence="1">
    <location>
        <begin position="340"/>
        <end position="369"/>
    </location>
</feature>
<dbReference type="InterPro" id="IPR008906">
    <property type="entry name" value="HATC_C_dom"/>
</dbReference>
<reference evidence="4 5" key="1">
    <citation type="submission" date="2019-07" db="EMBL/GenBank/DDBJ databases">
        <title>Draft genome assembly of a fouling barnacle, Amphibalanus amphitrite (Darwin, 1854): The first reference genome for Thecostraca.</title>
        <authorList>
            <person name="Kim W."/>
        </authorList>
    </citation>
    <scope>NUCLEOTIDE SEQUENCE [LARGE SCALE GENOMIC DNA]</scope>
    <source>
        <strain evidence="4">SNU_AA5</strain>
        <tissue evidence="4">Soma without cirri and trophi</tissue>
    </source>
</reference>
<accession>A0A6A4WSG7</accession>
<proteinExistence type="predicted"/>
<protein>
    <submittedName>
        <fullName evidence="4">Zinc finger MYM-type protein 1</fullName>
    </submittedName>
</protein>
<evidence type="ECO:0000256" key="1">
    <source>
        <dbReference type="SAM" id="MobiDB-lite"/>
    </source>
</evidence>
<dbReference type="InterPro" id="IPR012337">
    <property type="entry name" value="RNaseH-like_sf"/>
</dbReference>
<evidence type="ECO:0000313" key="5">
    <source>
        <dbReference type="Proteomes" id="UP000440578"/>
    </source>
</evidence>
<dbReference type="AlphaFoldDB" id="A0A6A4WSG7"/>
<dbReference type="Proteomes" id="UP000440578">
    <property type="component" value="Unassembled WGS sequence"/>
</dbReference>
<dbReference type="OrthoDB" id="6378809at2759"/>
<dbReference type="SUPFAM" id="SSF53098">
    <property type="entry name" value="Ribonuclease H-like"/>
    <property type="match status" value="1"/>
</dbReference>
<gene>
    <name evidence="4" type="primary">ZMYM1_12</name>
    <name evidence="4" type="ORF">FJT64_018772</name>
</gene>
<dbReference type="GO" id="GO:0046983">
    <property type="term" value="F:protein dimerization activity"/>
    <property type="evidence" value="ECO:0007669"/>
    <property type="project" value="InterPro"/>
</dbReference>
<dbReference type="PANTHER" id="PTHR45749:SF14">
    <property type="entry name" value="TTF-TYPE DOMAIN-CONTAINING PROTEIN"/>
    <property type="match status" value="1"/>
</dbReference>
<dbReference type="InterPro" id="IPR025398">
    <property type="entry name" value="DUF4371"/>
</dbReference>
<name>A0A6A4WSG7_AMPAM</name>
<dbReference type="Pfam" id="PF14291">
    <property type="entry name" value="DUF4371"/>
    <property type="match status" value="1"/>
</dbReference>
<sequence>MRMLQDRSAVSPEVKKWLEKKTNFLSHECQDELFEVMATMVQRDIAEEVKKSGWFSVIADGTTDVSRTEQFCVCLRHVDETLCAKEVFCGLYAAPDTSGETLFKIIVDVMRRMAIDIGNLRGMCFDGASNMSGALKGVQARLAQQQPKAVYVHCLNHSLDLALVEEAKAVPIIGDVMNIVRDVSTSLNTAKRRNMFEEHVILGDVSQSTGPGRSKKLLALCPTRWTVRSAAFRRFLDCYDAVMDTVDDIIDDNGTAPDVKARLRGVSIQLQHFETLFAMYLALQIFEPCECLAKTLQKPSLSIGDAIKAANDLVSILDSQRTDQSFSSLFTSVSKRTTELTTEIAPPKAPRVRRPPRRLEQTSQPCPPAELDAKAGLRKQYFNAIDIVSAEVRRRFNQPGVKRLSEMERALLEPGRPLPPESDEVDENKLRSELEVLNSLRPQPRTTTVAELARYIGSAEFTPEYLIEVRKLCKLIMTVPVSAASAERVFSALRHVKQYSRSTMAQARLSHLMILNVHQEHALKLNLRAVMREFVYRSPAKRVPAFGRQ</sequence>
<feature type="domain" description="DUF4371" evidence="3">
    <location>
        <begin position="14"/>
        <end position="137"/>
    </location>
</feature>
<evidence type="ECO:0000313" key="4">
    <source>
        <dbReference type="EMBL" id="KAF0310147.1"/>
    </source>
</evidence>
<dbReference type="EMBL" id="VIIS01000340">
    <property type="protein sequence ID" value="KAF0310147.1"/>
    <property type="molecule type" value="Genomic_DNA"/>
</dbReference>
<evidence type="ECO:0000259" key="2">
    <source>
        <dbReference type="Pfam" id="PF05699"/>
    </source>
</evidence>
<evidence type="ECO:0000259" key="3">
    <source>
        <dbReference type="Pfam" id="PF14291"/>
    </source>
</evidence>
<keyword evidence="5" id="KW-1185">Reference proteome</keyword>
<organism evidence="4 5">
    <name type="scientific">Amphibalanus amphitrite</name>
    <name type="common">Striped barnacle</name>
    <name type="synonym">Balanus amphitrite</name>
    <dbReference type="NCBI Taxonomy" id="1232801"/>
    <lineage>
        <taxon>Eukaryota</taxon>
        <taxon>Metazoa</taxon>
        <taxon>Ecdysozoa</taxon>
        <taxon>Arthropoda</taxon>
        <taxon>Crustacea</taxon>
        <taxon>Multicrustacea</taxon>
        <taxon>Cirripedia</taxon>
        <taxon>Thoracica</taxon>
        <taxon>Thoracicalcarea</taxon>
        <taxon>Balanomorpha</taxon>
        <taxon>Balanoidea</taxon>
        <taxon>Balanidae</taxon>
        <taxon>Amphibalaninae</taxon>
        <taxon>Amphibalanus</taxon>
    </lineage>
</organism>
<comment type="caution">
    <text evidence="4">The sequence shown here is derived from an EMBL/GenBank/DDBJ whole genome shotgun (WGS) entry which is preliminary data.</text>
</comment>